<dbReference type="GO" id="GO:0006508">
    <property type="term" value="P:proteolysis"/>
    <property type="evidence" value="ECO:0007669"/>
    <property type="project" value="UniProtKB-KW"/>
</dbReference>
<evidence type="ECO:0000256" key="4">
    <source>
        <dbReference type="ARBA" id="ARBA00012564"/>
    </source>
</evidence>
<dbReference type="SUPFAM" id="SSF55486">
    <property type="entry name" value="Metalloproteases ('zincins'), catalytic domain"/>
    <property type="match status" value="1"/>
</dbReference>
<feature type="chain" id="PRO_5039053498" description="Aminopeptidase N" evidence="13">
    <location>
        <begin position="20"/>
        <end position="461"/>
    </location>
</feature>
<dbReference type="Gene3D" id="1.10.390.10">
    <property type="entry name" value="Neutral Protease Domain 2"/>
    <property type="match status" value="1"/>
</dbReference>
<comment type="caution">
    <text evidence="16">The sequence shown here is derived from an EMBL/GenBank/DDBJ whole genome shotgun (WGS) entry which is preliminary data.</text>
</comment>
<dbReference type="Pfam" id="PF17900">
    <property type="entry name" value="Peptidase_M1_N"/>
    <property type="match status" value="1"/>
</dbReference>
<evidence type="ECO:0000256" key="12">
    <source>
        <dbReference type="ARBA" id="ARBA00031533"/>
    </source>
</evidence>
<dbReference type="InterPro" id="IPR042097">
    <property type="entry name" value="Aminopeptidase_N-like_N_sf"/>
</dbReference>
<comment type="similarity">
    <text evidence="3">Belongs to the peptidase M1 family.</text>
</comment>
<dbReference type="InterPro" id="IPR045357">
    <property type="entry name" value="Aminopeptidase_N-like_N"/>
</dbReference>
<dbReference type="SUPFAM" id="SSF63737">
    <property type="entry name" value="Leukotriene A4 hydrolase N-terminal domain"/>
    <property type="match status" value="1"/>
</dbReference>
<comment type="cofactor">
    <cofactor evidence="2">
        <name>Zn(2+)</name>
        <dbReference type="ChEBI" id="CHEBI:29105"/>
    </cofactor>
</comment>
<dbReference type="InterPro" id="IPR027268">
    <property type="entry name" value="Peptidase_M4/M1_CTD_sf"/>
</dbReference>
<dbReference type="STRING" id="58343.AQJ46_32310"/>
<accession>A0A117QZC4</accession>
<dbReference type="GO" id="GO:0008270">
    <property type="term" value="F:zinc ion binding"/>
    <property type="evidence" value="ECO:0007669"/>
    <property type="project" value="InterPro"/>
</dbReference>
<evidence type="ECO:0000256" key="7">
    <source>
        <dbReference type="ARBA" id="ARBA00022723"/>
    </source>
</evidence>
<dbReference type="Gene3D" id="2.60.40.1730">
    <property type="entry name" value="tricorn interacting facor f3 domain"/>
    <property type="match status" value="1"/>
</dbReference>
<dbReference type="PRINTS" id="PR00756">
    <property type="entry name" value="ALADIPTASE"/>
</dbReference>
<proteinExistence type="inferred from homology"/>
<evidence type="ECO:0000256" key="11">
    <source>
        <dbReference type="ARBA" id="ARBA00029811"/>
    </source>
</evidence>
<evidence type="ECO:0000256" key="10">
    <source>
        <dbReference type="ARBA" id="ARBA00023049"/>
    </source>
</evidence>
<dbReference type="AlphaFoldDB" id="A0A117QZC4"/>
<dbReference type="GO" id="GO:0016285">
    <property type="term" value="F:alanyl aminopeptidase activity"/>
    <property type="evidence" value="ECO:0007669"/>
    <property type="project" value="UniProtKB-EC"/>
</dbReference>
<dbReference type="InterPro" id="IPR014782">
    <property type="entry name" value="Peptidase_M1_dom"/>
</dbReference>
<feature type="signal peptide" evidence="13">
    <location>
        <begin position="1"/>
        <end position="19"/>
    </location>
</feature>
<evidence type="ECO:0000256" key="5">
    <source>
        <dbReference type="ARBA" id="ARBA00015611"/>
    </source>
</evidence>
<comment type="catalytic activity">
    <reaction evidence="1">
        <text>Release of an N-terminal amino acid, Xaa-|-Yaa- from a peptide, amide or arylamide. Xaa is preferably Ala, but may be most amino acids including Pro (slow action). When a terminal hydrophobic residue is followed by a prolyl residue, the two may be released as an intact Xaa-Pro dipeptide.</text>
        <dbReference type="EC" id="3.4.11.2"/>
    </reaction>
</comment>
<evidence type="ECO:0000259" key="14">
    <source>
        <dbReference type="Pfam" id="PF01433"/>
    </source>
</evidence>
<keyword evidence="6" id="KW-0645">Protease</keyword>
<evidence type="ECO:0000256" key="13">
    <source>
        <dbReference type="SAM" id="SignalP"/>
    </source>
</evidence>
<keyword evidence="7" id="KW-0479">Metal-binding</keyword>
<evidence type="ECO:0000256" key="9">
    <source>
        <dbReference type="ARBA" id="ARBA00022833"/>
    </source>
</evidence>
<dbReference type="Proteomes" id="UP000053669">
    <property type="component" value="Unassembled WGS sequence"/>
</dbReference>
<dbReference type="PANTHER" id="PTHR11533:SF297">
    <property type="entry name" value="AMINOPEPTIDASE N"/>
    <property type="match status" value="1"/>
</dbReference>
<dbReference type="Pfam" id="PF01433">
    <property type="entry name" value="Peptidase_M1"/>
    <property type="match status" value="1"/>
</dbReference>
<organism evidence="16 17">
    <name type="scientific">Streptomyces canus</name>
    <dbReference type="NCBI Taxonomy" id="58343"/>
    <lineage>
        <taxon>Bacteria</taxon>
        <taxon>Bacillati</taxon>
        <taxon>Actinomycetota</taxon>
        <taxon>Actinomycetes</taxon>
        <taxon>Kitasatosporales</taxon>
        <taxon>Streptomycetaceae</taxon>
        <taxon>Streptomyces</taxon>
        <taxon>Streptomyces aurantiacus group</taxon>
    </lineage>
</organism>
<evidence type="ECO:0000313" key="16">
    <source>
        <dbReference type="EMBL" id="KUN62593.1"/>
    </source>
</evidence>
<dbReference type="GO" id="GO:0008237">
    <property type="term" value="F:metallopeptidase activity"/>
    <property type="evidence" value="ECO:0007669"/>
    <property type="project" value="UniProtKB-KW"/>
</dbReference>
<dbReference type="EC" id="3.4.11.2" evidence="4"/>
<evidence type="ECO:0000256" key="8">
    <source>
        <dbReference type="ARBA" id="ARBA00022801"/>
    </source>
</evidence>
<name>A0A117QZC4_9ACTN</name>
<dbReference type="EMBL" id="LMWU01000038">
    <property type="protein sequence ID" value="KUN62593.1"/>
    <property type="molecule type" value="Genomic_DNA"/>
</dbReference>
<evidence type="ECO:0000313" key="17">
    <source>
        <dbReference type="Proteomes" id="UP000053669"/>
    </source>
</evidence>
<reference evidence="16 17" key="1">
    <citation type="submission" date="2015-10" db="EMBL/GenBank/DDBJ databases">
        <title>Draft genome sequence of Streptomyces canus DSM 40017, type strain for the species Streptomyces canus.</title>
        <authorList>
            <person name="Ruckert C."/>
            <person name="Winkler A."/>
            <person name="Kalinowski J."/>
            <person name="Kampfer P."/>
            <person name="Glaeser S."/>
        </authorList>
    </citation>
    <scope>NUCLEOTIDE SEQUENCE [LARGE SCALE GENOMIC DNA]</scope>
    <source>
        <strain evidence="16 17">DSM 40017</strain>
    </source>
</reference>
<dbReference type="PANTHER" id="PTHR11533">
    <property type="entry name" value="PROTEASE M1 ZINC METALLOPROTEASE"/>
    <property type="match status" value="1"/>
</dbReference>
<sequence length="461" mass="50056">MPKAVRRTLVLATTPVALVALLGAGAPPSTGSSGAGDPYFPLAGNGGYHVDHYDLTLGYDPGSGRLDGKAVLTARAGQRLSRFDLDFKGLTVTGLTVDHAKAGFHRDGQELVVTPRRALRKGERFTITVTYQGKPRPVTDPDGSLDGWIPTDDGAFVAGEPQGAMTWFPANNHPTDKSSYDFTITVPKGRTAVANGVLLSRRTTHGKTTFRWRQSEPMAAYLATATVGKFDVQQFTTKSGIRVYNAVDPREAAAAAPVLKKLPSVLEWESKLFGPYPFRAAGSIVDRAPNVGYALETQSRPVYDRAPDLSTLVHENAHQWFGDSVSLTSWKDIWLNEGFATYAEWLYAEQHGGDSAQKAFDDLYAKPASDDLWEFPPGDPGSGANIFGTPVYARGAMTLHALRTRVGDRAFFLILRAWASGHRGGNGTTAQFQRLAERVSGKDLDSLFQTWLYAPGKPNRP</sequence>
<evidence type="ECO:0000256" key="6">
    <source>
        <dbReference type="ARBA" id="ARBA00022670"/>
    </source>
</evidence>
<dbReference type="RefSeq" id="WP_059208920.1">
    <property type="nucleotide sequence ID" value="NZ_KQ948666.1"/>
</dbReference>
<dbReference type="InterPro" id="IPR001930">
    <property type="entry name" value="Peptidase_M1"/>
</dbReference>
<evidence type="ECO:0000256" key="1">
    <source>
        <dbReference type="ARBA" id="ARBA00000098"/>
    </source>
</evidence>
<evidence type="ECO:0000259" key="15">
    <source>
        <dbReference type="Pfam" id="PF17900"/>
    </source>
</evidence>
<feature type="domain" description="Aminopeptidase N-like N-terminal" evidence="15">
    <location>
        <begin position="51"/>
        <end position="222"/>
    </location>
</feature>
<evidence type="ECO:0000256" key="3">
    <source>
        <dbReference type="ARBA" id="ARBA00010136"/>
    </source>
</evidence>
<keyword evidence="8" id="KW-0378">Hydrolase</keyword>
<feature type="domain" description="Peptidase M1 membrane alanine aminopeptidase" evidence="14">
    <location>
        <begin position="309"/>
        <end position="451"/>
    </location>
</feature>
<evidence type="ECO:0000256" key="2">
    <source>
        <dbReference type="ARBA" id="ARBA00001947"/>
    </source>
</evidence>
<keyword evidence="13" id="KW-0732">Signal</keyword>
<keyword evidence="10" id="KW-0482">Metalloprotease</keyword>
<gene>
    <name evidence="16" type="ORF">AQJ46_32310</name>
</gene>
<dbReference type="CDD" id="cd09603">
    <property type="entry name" value="M1_APN_like"/>
    <property type="match status" value="1"/>
</dbReference>
<keyword evidence="9" id="KW-0862">Zinc</keyword>
<protein>
    <recommendedName>
        <fullName evidence="5">Aminopeptidase N</fullName>
        <ecNumber evidence="4">3.4.11.2</ecNumber>
    </recommendedName>
    <alternativeName>
        <fullName evidence="11">Alanine aminopeptidase</fullName>
    </alternativeName>
    <alternativeName>
        <fullName evidence="12">Lysyl aminopeptidase</fullName>
    </alternativeName>
</protein>
<dbReference type="InterPro" id="IPR050344">
    <property type="entry name" value="Peptidase_M1_aminopeptidases"/>
</dbReference>